<reference evidence="2" key="1">
    <citation type="submission" date="2016-03" db="EMBL/GenBank/DDBJ databases">
        <authorList>
            <person name="Devillers Hugo."/>
        </authorList>
    </citation>
    <scope>NUCLEOTIDE SEQUENCE [LARGE SCALE GENOMIC DNA]</scope>
</reference>
<dbReference type="OrthoDB" id="4034014at2759"/>
<keyword evidence="2" id="KW-1185">Reference proteome</keyword>
<organism evidence="1 2">
    <name type="scientific">Lachancea nothofagi CBS 11611</name>
    <dbReference type="NCBI Taxonomy" id="1266666"/>
    <lineage>
        <taxon>Eukaryota</taxon>
        <taxon>Fungi</taxon>
        <taxon>Dikarya</taxon>
        <taxon>Ascomycota</taxon>
        <taxon>Saccharomycotina</taxon>
        <taxon>Saccharomycetes</taxon>
        <taxon>Saccharomycetales</taxon>
        <taxon>Saccharomycetaceae</taxon>
        <taxon>Lachancea</taxon>
    </lineage>
</organism>
<name>A0A1G4K9B0_9SACH</name>
<protein>
    <submittedName>
        <fullName evidence="1">LANO_0F08042g1_1</fullName>
    </submittedName>
</protein>
<evidence type="ECO:0000313" key="2">
    <source>
        <dbReference type="Proteomes" id="UP000189911"/>
    </source>
</evidence>
<evidence type="ECO:0000313" key="1">
    <source>
        <dbReference type="EMBL" id="SCV00675.1"/>
    </source>
</evidence>
<dbReference type="EMBL" id="LT598452">
    <property type="protein sequence ID" value="SCV00675.1"/>
    <property type="molecule type" value="Genomic_DNA"/>
</dbReference>
<dbReference type="Proteomes" id="UP000189911">
    <property type="component" value="Chromosome F"/>
</dbReference>
<proteinExistence type="predicted"/>
<sequence length="369" mass="41437">MSVKKKSEKSDDKTWSVVSFDNNTTLQRDDRVSVETISEEGLCDDVLSNTSSDECDLPMNAMGGPKVTEFGFDTLVAQTEIAPEIPINSAQSSINHPLSRCFAPLLENRVTRAVAQLQTWQIVLLTSSTTLFLTCVVRALLQASATSVVHETSTAPYFTNHGATYRDVDFVLPFGDVPAGVTKYIVDFENRVAYPIVPEVPFWESAKASFNQKASALREDLKEFGCQNVQKLSDGLHLTNSAIQTSLGRVKSSTLSKFSSVPLYLKSLPQTVNQAFRGQVVKRFTFFRKAFQMQASEHLMTLHGKYSNCERVVKSIPHDLERLGPKFKCTWLKALTNTRQFQREANVLLFDKWNNTMEMLRLKKTTVKN</sequence>
<accession>A0A1G4K9B0</accession>
<dbReference type="AlphaFoldDB" id="A0A1G4K9B0"/>
<gene>
    <name evidence="1" type="ORF">LANO_0F08042G</name>
</gene>